<gene>
    <name evidence="4" type="ORF">CSIM01_13411</name>
</gene>
<dbReference type="InterPro" id="IPR051164">
    <property type="entry name" value="NmrA-like_oxidored"/>
</dbReference>
<comment type="caution">
    <text evidence="4">The sequence shown here is derived from an EMBL/GenBank/DDBJ whole genome shotgun (WGS) entry which is preliminary data.</text>
</comment>
<evidence type="ECO:0000313" key="5">
    <source>
        <dbReference type="Proteomes" id="UP000070328"/>
    </source>
</evidence>
<accession>A0A135SY46</accession>
<dbReference type="AlphaFoldDB" id="A0A135SY46"/>
<dbReference type="Proteomes" id="UP000070328">
    <property type="component" value="Unassembled WGS sequence"/>
</dbReference>
<dbReference type="EMBL" id="JFBX01000359">
    <property type="protein sequence ID" value="KXH40828.1"/>
    <property type="molecule type" value="Genomic_DNA"/>
</dbReference>
<keyword evidence="2" id="KW-0521">NADP</keyword>
<dbReference type="InterPro" id="IPR008030">
    <property type="entry name" value="NmrA-like"/>
</dbReference>
<dbReference type="PANTHER" id="PTHR42748">
    <property type="entry name" value="NITROGEN METABOLITE REPRESSION PROTEIN NMRA FAMILY MEMBER"/>
    <property type="match status" value="1"/>
</dbReference>
<dbReference type="InterPro" id="IPR036291">
    <property type="entry name" value="NAD(P)-bd_dom_sf"/>
</dbReference>
<dbReference type="OrthoDB" id="300709at2759"/>
<sequence>MPLIVVTGATGTQGGSVARIFAKDPAWKVRGLTRNPNSDKAKELERLGIEIVFADLNDPLTLSGAFSGATAVFGTTNFWEIAPKHGLETAEKDEEQQFINIADACTQCSTLKHLILSTMPNCRDISNGKLPCPHWDAKARGGEYVKKAHPGLAAKTTYVWLGWYLDNMVTQPLMFPQPYLGQYILAQPSKADGIVPVAGVVSLNTGIVVHAIISQPEKTHAKYVPIATDFIPWTAVVEGWSKTTGKPAVYAELTDAEISKLVGPVFGPEMACQFRFSEQYPDWYSYYPQETISIGNLGIEAKVYNFARGLEHLKDEIKATLVSKA</sequence>
<comment type="similarity">
    <text evidence="1">Belongs to the NmrA-type oxidoreductase family.</text>
</comment>
<keyword evidence="5" id="KW-1185">Reference proteome</keyword>
<protein>
    <submittedName>
        <fullName evidence="4">NmrA-like family protein</fullName>
    </submittedName>
</protein>
<name>A0A135SY46_9PEZI</name>
<proteinExistence type="inferred from homology"/>
<dbReference type="Pfam" id="PF05368">
    <property type="entry name" value="NmrA"/>
    <property type="match status" value="1"/>
</dbReference>
<feature type="domain" description="NmrA-like" evidence="3">
    <location>
        <begin position="3"/>
        <end position="286"/>
    </location>
</feature>
<evidence type="ECO:0000313" key="4">
    <source>
        <dbReference type="EMBL" id="KXH40828.1"/>
    </source>
</evidence>
<dbReference type="Gene3D" id="3.90.25.10">
    <property type="entry name" value="UDP-galactose 4-epimerase, domain 1"/>
    <property type="match status" value="1"/>
</dbReference>
<dbReference type="PANTHER" id="PTHR42748:SF28">
    <property type="entry name" value="NMRA-LIKE DOMAIN-CONTAINING PROTEIN"/>
    <property type="match status" value="1"/>
</dbReference>
<dbReference type="CDD" id="cd05251">
    <property type="entry name" value="NmrA_like_SDR_a"/>
    <property type="match status" value="1"/>
</dbReference>
<dbReference type="Gene3D" id="3.40.50.720">
    <property type="entry name" value="NAD(P)-binding Rossmann-like Domain"/>
    <property type="match status" value="1"/>
</dbReference>
<dbReference type="SUPFAM" id="SSF51735">
    <property type="entry name" value="NAD(P)-binding Rossmann-fold domains"/>
    <property type="match status" value="1"/>
</dbReference>
<organism evidence="4 5">
    <name type="scientific">Colletotrichum simmondsii</name>
    <dbReference type="NCBI Taxonomy" id="703756"/>
    <lineage>
        <taxon>Eukaryota</taxon>
        <taxon>Fungi</taxon>
        <taxon>Dikarya</taxon>
        <taxon>Ascomycota</taxon>
        <taxon>Pezizomycotina</taxon>
        <taxon>Sordariomycetes</taxon>
        <taxon>Hypocreomycetidae</taxon>
        <taxon>Glomerellales</taxon>
        <taxon>Glomerellaceae</taxon>
        <taxon>Colletotrichum</taxon>
        <taxon>Colletotrichum acutatum species complex</taxon>
    </lineage>
</organism>
<dbReference type="GO" id="GO:0005634">
    <property type="term" value="C:nucleus"/>
    <property type="evidence" value="ECO:0007669"/>
    <property type="project" value="TreeGrafter"/>
</dbReference>
<evidence type="ECO:0000259" key="3">
    <source>
        <dbReference type="Pfam" id="PF05368"/>
    </source>
</evidence>
<reference evidence="4 5" key="1">
    <citation type="submission" date="2014-02" db="EMBL/GenBank/DDBJ databases">
        <title>The genome sequence of Colletotrichum simmondsii CBS122122.</title>
        <authorList>
            <person name="Baroncelli R."/>
            <person name="Thon M.R."/>
        </authorList>
    </citation>
    <scope>NUCLEOTIDE SEQUENCE [LARGE SCALE GENOMIC DNA]</scope>
    <source>
        <strain evidence="4 5">CBS122122</strain>
    </source>
</reference>
<evidence type="ECO:0000256" key="2">
    <source>
        <dbReference type="ARBA" id="ARBA00022857"/>
    </source>
</evidence>
<evidence type="ECO:0000256" key="1">
    <source>
        <dbReference type="ARBA" id="ARBA00006328"/>
    </source>
</evidence>